<comment type="caution">
    <text evidence="1">The sequence shown here is derived from an EMBL/GenBank/DDBJ whole genome shotgun (WGS) entry which is preliminary data.</text>
</comment>
<evidence type="ECO:0000313" key="2">
    <source>
        <dbReference type="Proteomes" id="UP000620382"/>
    </source>
</evidence>
<organism evidence="1 2">
    <name type="scientific">Pseudomonas haemolytica</name>
    <dbReference type="NCBI Taxonomy" id="2600065"/>
    <lineage>
        <taxon>Bacteria</taxon>
        <taxon>Pseudomonadati</taxon>
        <taxon>Pseudomonadota</taxon>
        <taxon>Gammaproteobacteria</taxon>
        <taxon>Pseudomonadales</taxon>
        <taxon>Pseudomonadaceae</taxon>
        <taxon>Pseudomonas</taxon>
    </lineage>
</organism>
<sequence length="129" mass="15509">MKTTSHINVERLANEFNDYSVNVFPKYLTNQLIDSKKNYNARIPHVIAMKRKARWSTEDVRQAFNYNEHNFKLIQYNERFISIFQSFIEMTQESELDVITRSQRIRFSKDCIMKLYRIIAIYKATILTT</sequence>
<accession>A0ABS1H094</accession>
<gene>
    <name evidence="1" type="ORF">JJD71_26540</name>
</gene>
<reference evidence="1 2" key="1">
    <citation type="submission" date="2021-01" db="EMBL/GenBank/DDBJ databases">
        <title>Antibiotic resistance and phylogeny of Pseudomonas spp. isolated over three decades from chicken meat in the Norwegian food chain.</title>
        <authorList>
            <person name="Moen B."/>
        </authorList>
    </citation>
    <scope>NUCLEOTIDE SEQUENCE [LARGE SCALE GENOMIC DNA]</scope>
    <source>
        <strain evidence="1 2">MF6766</strain>
    </source>
</reference>
<dbReference type="Proteomes" id="UP000620382">
    <property type="component" value="Unassembled WGS sequence"/>
</dbReference>
<protein>
    <submittedName>
        <fullName evidence="1">Uncharacterized protein</fullName>
    </submittedName>
</protein>
<name>A0ABS1H094_9PSED</name>
<proteinExistence type="predicted"/>
<keyword evidence="2" id="KW-1185">Reference proteome</keyword>
<evidence type="ECO:0000313" key="1">
    <source>
        <dbReference type="EMBL" id="MBK3462629.1"/>
    </source>
</evidence>
<dbReference type="RefSeq" id="WP_200657665.1">
    <property type="nucleotide sequence ID" value="NZ_JAENSR010000009.1"/>
</dbReference>
<dbReference type="EMBL" id="JAENSR010000009">
    <property type="protein sequence ID" value="MBK3462629.1"/>
    <property type="molecule type" value="Genomic_DNA"/>
</dbReference>